<dbReference type="Proteomes" id="UP000005289">
    <property type="component" value="Chromosome"/>
</dbReference>
<dbReference type="Pfam" id="PF01653">
    <property type="entry name" value="DNA_ligase_aden"/>
    <property type="match status" value="1"/>
</dbReference>
<feature type="binding site" evidence="14">
    <location>
        <position position="437"/>
    </location>
    <ligand>
        <name>Zn(2+)</name>
        <dbReference type="ChEBI" id="CHEBI:29105"/>
    </ligand>
</feature>
<evidence type="ECO:0000256" key="13">
    <source>
        <dbReference type="ARBA" id="ARBA00060881"/>
    </source>
</evidence>
<evidence type="ECO:0000256" key="15">
    <source>
        <dbReference type="RuleBase" id="RU000618"/>
    </source>
</evidence>
<dbReference type="InterPro" id="IPR013840">
    <property type="entry name" value="DNAligase_N"/>
</dbReference>
<dbReference type="GO" id="GO:0006281">
    <property type="term" value="P:DNA repair"/>
    <property type="evidence" value="ECO:0007669"/>
    <property type="project" value="UniProtKB-KW"/>
</dbReference>
<keyword evidence="7 14" id="KW-0227">DNA damage</keyword>
<dbReference type="SUPFAM" id="SSF50249">
    <property type="entry name" value="Nucleic acid-binding proteins"/>
    <property type="match status" value="1"/>
</dbReference>
<dbReference type="NCBIfam" id="NF005932">
    <property type="entry name" value="PRK07956.1"/>
    <property type="match status" value="1"/>
</dbReference>
<feature type="binding site" evidence="14">
    <location>
        <position position="416"/>
    </location>
    <ligand>
        <name>Zn(2+)</name>
        <dbReference type="ChEBI" id="CHEBI:29105"/>
    </ligand>
</feature>
<dbReference type="InterPro" id="IPR001679">
    <property type="entry name" value="DNA_ligase"/>
</dbReference>
<dbReference type="CDD" id="cd17748">
    <property type="entry name" value="BRCT_DNA_ligase_like"/>
    <property type="match status" value="1"/>
</dbReference>
<dbReference type="PANTHER" id="PTHR23389:SF9">
    <property type="entry name" value="DNA LIGASE"/>
    <property type="match status" value="1"/>
</dbReference>
<dbReference type="EMBL" id="CP007029">
    <property type="protein sequence ID" value="AHE98474.1"/>
    <property type="molecule type" value="Genomic_DNA"/>
</dbReference>
<dbReference type="SMART" id="SM00292">
    <property type="entry name" value="BRCT"/>
    <property type="match status" value="1"/>
</dbReference>
<protein>
    <recommendedName>
        <fullName evidence="3 14">DNA ligase</fullName>
        <ecNumber evidence="2 14">6.5.1.2</ecNumber>
    </recommendedName>
    <alternativeName>
        <fullName evidence="14">Polydeoxyribonucleotide synthase [NAD(+)]</fullName>
    </alternativeName>
</protein>
<feature type="binding site" evidence="14">
    <location>
        <begin position="37"/>
        <end position="41"/>
    </location>
    <ligand>
        <name>NAD(+)</name>
        <dbReference type="ChEBI" id="CHEBI:57540"/>
    </ligand>
</feature>
<dbReference type="FunFam" id="1.10.150.20:FF:000007">
    <property type="entry name" value="DNA ligase"/>
    <property type="match status" value="1"/>
</dbReference>
<dbReference type="SMART" id="SM00278">
    <property type="entry name" value="HhH1"/>
    <property type="match status" value="4"/>
</dbReference>
<feature type="binding site" evidence="14">
    <location>
        <position position="319"/>
    </location>
    <ligand>
        <name>NAD(+)</name>
        <dbReference type="ChEBI" id="CHEBI:57540"/>
    </ligand>
</feature>
<evidence type="ECO:0000256" key="10">
    <source>
        <dbReference type="ARBA" id="ARBA00023027"/>
    </source>
</evidence>
<comment type="similarity">
    <text evidence="13 14">Belongs to the NAD-dependent DNA ligase family. LigA subfamily.</text>
</comment>
<dbReference type="InterPro" id="IPR001357">
    <property type="entry name" value="BRCT_dom"/>
</dbReference>
<evidence type="ECO:0000256" key="4">
    <source>
        <dbReference type="ARBA" id="ARBA00022598"/>
    </source>
</evidence>
<evidence type="ECO:0000313" key="17">
    <source>
        <dbReference type="EMBL" id="AHE98474.1"/>
    </source>
</evidence>
<dbReference type="CDD" id="cd00114">
    <property type="entry name" value="LIGANc"/>
    <property type="match status" value="1"/>
</dbReference>
<evidence type="ECO:0000256" key="12">
    <source>
        <dbReference type="ARBA" id="ARBA00034005"/>
    </source>
</evidence>
<keyword evidence="4 14" id="KW-0436">Ligase</keyword>
<dbReference type="InterPro" id="IPR004150">
    <property type="entry name" value="NAD_DNA_ligase_OB"/>
</dbReference>
<dbReference type="PIRSF" id="PIRSF001604">
    <property type="entry name" value="LigA"/>
    <property type="match status" value="1"/>
</dbReference>
<dbReference type="OrthoDB" id="9759736at2"/>
<dbReference type="Gene3D" id="1.10.287.610">
    <property type="entry name" value="Helix hairpin bin"/>
    <property type="match status" value="1"/>
</dbReference>
<proteinExistence type="inferred from homology"/>
<reference evidence="17 18" key="1">
    <citation type="submission" date="2013-12" db="EMBL/GenBank/DDBJ databases">
        <authorList>
            <consortium name="DOE Joint Genome Institute"/>
            <person name="Muyzer G."/>
            <person name="Huntemann M."/>
            <person name="Han J."/>
            <person name="Chen A."/>
            <person name="Kyrpides N."/>
            <person name="Mavromatis K."/>
            <person name="Markowitz V."/>
            <person name="Palaniappan K."/>
            <person name="Ivanova N."/>
            <person name="Schaumberg A."/>
            <person name="Pati A."/>
            <person name="Liolios K."/>
            <person name="Nordberg H.P."/>
            <person name="Cantor M.N."/>
            <person name="Hua S.X."/>
            <person name="Woyke T."/>
        </authorList>
    </citation>
    <scope>NUCLEOTIDE SEQUENCE [LARGE SCALE GENOMIC DNA]</scope>
    <source>
        <strain evidence="17 18">ARh 1</strain>
    </source>
</reference>
<dbReference type="GO" id="GO:0005829">
    <property type="term" value="C:cytosol"/>
    <property type="evidence" value="ECO:0007669"/>
    <property type="project" value="TreeGrafter"/>
</dbReference>
<keyword evidence="8 14" id="KW-0862">Zinc</keyword>
<evidence type="ECO:0000256" key="11">
    <source>
        <dbReference type="ARBA" id="ARBA00023204"/>
    </source>
</evidence>
<dbReference type="InterPro" id="IPR010994">
    <property type="entry name" value="RuvA_2-like"/>
</dbReference>
<dbReference type="Gene3D" id="3.40.50.10190">
    <property type="entry name" value="BRCT domain"/>
    <property type="match status" value="1"/>
</dbReference>
<dbReference type="Pfam" id="PF12826">
    <property type="entry name" value="HHH_2"/>
    <property type="match status" value="1"/>
</dbReference>
<dbReference type="InterPro" id="IPR041663">
    <property type="entry name" value="DisA/LigA_HHH"/>
</dbReference>
<name>W0DIM6_9GAMM</name>
<feature type="active site" description="N6-AMP-lysine intermediate" evidence="14">
    <location>
        <position position="120"/>
    </location>
</feature>
<feature type="binding site" evidence="14">
    <location>
        <begin position="86"/>
        <end position="87"/>
    </location>
    <ligand>
        <name>NAD(+)</name>
        <dbReference type="ChEBI" id="CHEBI:57540"/>
    </ligand>
</feature>
<dbReference type="STRING" id="713585.THITH_09580"/>
<evidence type="ECO:0000256" key="5">
    <source>
        <dbReference type="ARBA" id="ARBA00022705"/>
    </source>
</evidence>
<dbReference type="FunFam" id="1.10.150.20:FF:000006">
    <property type="entry name" value="DNA ligase"/>
    <property type="match status" value="1"/>
</dbReference>
<keyword evidence="9 14" id="KW-0460">Magnesium</keyword>
<dbReference type="InterPro" id="IPR036420">
    <property type="entry name" value="BRCT_dom_sf"/>
</dbReference>
<dbReference type="Pfam" id="PF03120">
    <property type="entry name" value="OB_DNA_ligase"/>
    <property type="match status" value="1"/>
</dbReference>
<dbReference type="InterPro" id="IPR033136">
    <property type="entry name" value="DNA_ligase_CS"/>
</dbReference>
<comment type="catalytic activity">
    <reaction evidence="12 14 15">
        <text>NAD(+) + (deoxyribonucleotide)n-3'-hydroxyl + 5'-phospho-(deoxyribonucleotide)m = (deoxyribonucleotide)n+m + AMP + beta-nicotinamide D-nucleotide.</text>
        <dbReference type="EC" id="6.5.1.2"/>
    </reaction>
</comment>
<evidence type="ECO:0000256" key="1">
    <source>
        <dbReference type="ARBA" id="ARBA00004067"/>
    </source>
</evidence>
<dbReference type="GO" id="GO:0003911">
    <property type="term" value="F:DNA ligase (NAD+) activity"/>
    <property type="evidence" value="ECO:0007669"/>
    <property type="project" value="UniProtKB-UniRule"/>
</dbReference>
<dbReference type="GO" id="GO:0006260">
    <property type="term" value="P:DNA replication"/>
    <property type="evidence" value="ECO:0007669"/>
    <property type="project" value="UniProtKB-KW"/>
</dbReference>
<evidence type="ECO:0000256" key="3">
    <source>
        <dbReference type="ARBA" id="ARBA00013308"/>
    </source>
</evidence>
<keyword evidence="14" id="KW-0464">Manganese</keyword>
<feature type="binding site" evidence="14">
    <location>
        <position position="118"/>
    </location>
    <ligand>
        <name>NAD(+)</name>
        <dbReference type="ChEBI" id="CHEBI:57540"/>
    </ligand>
</feature>
<dbReference type="HAMAP" id="MF_01588">
    <property type="entry name" value="DNA_ligase_A"/>
    <property type="match status" value="1"/>
</dbReference>
<dbReference type="FunFam" id="2.40.50.140:FF:000012">
    <property type="entry name" value="DNA ligase"/>
    <property type="match status" value="1"/>
</dbReference>
<dbReference type="InterPro" id="IPR004149">
    <property type="entry name" value="Znf_DNAligase_C4"/>
</dbReference>
<evidence type="ECO:0000256" key="8">
    <source>
        <dbReference type="ARBA" id="ARBA00022833"/>
    </source>
</evidence>
<dbReference type="PROSITE" id="PS50172">
    <property type="entry name" value="BRCT"/>
    <property type="match status" value="1"/>
</dbReference>
<dbReference type="InterPro" id="IPR018239">
    <property type="entry name" value="DNA_ligase_AS"/>
</dbReference>
<keyword evidence="5 14" id="KW-0235">DNA replication</keyword>
<accession>W0DIM6</accession>
<dbReference type="Gene3D" id="6.20.10.30">
    <property type="match status" value="1"/>
</dbReference>
<evidence type="ECO:0000256" key="7">
    <source>
        <dbReference type="ARBA" id="ARBA00022763"/>
    </source>
</evidence>
<dbReference type="PROSITE" id="PS01056">
    <property type="entry name" value="DNA_LIGASE_N2"/>
    <property type="match status" value="1"/>
</dbReference>
<dbReference type="Gene3D" id="3.30.470.30">
    <property type="entry name" value="DNA ligase/mRNA capping enzyme"/>
    <property type="match status" value="1"/>
</dbReference>
<evidence type="ECO:0000256" key="9">
    <source>
        <dbReference type="ARBA" id="ARBA00022842"/>
    </source>
</evidence>
<dbReference type="HOGENOM" id="CLU_007764_2_1_6"/>
<feature type="binding site" evidence="14">
    <location>
        <position position="295"/>
    </location>
    <ligand>
        <name>NAD(+)</name>
        <dbReference type="ChEBI" id="CHEBI:57540"/>
    </ligand>
</feature>
<feature type="binding site" evidence="14">
    <location>
        <position position="178"/>
    </location>
    <ligand>
        <name>NAD(+)</name>
        <dbReference type="ChEBI" id="CHEBI:57540"/>
    </ligand>
</feature>
<feature type="domain" description="BRCT" evidence="16">
    <location>
        <begin position="596"/>
        <end position="673"/>
    </location>
</feature>
<feature type="binding site" evidence="14">
    <location>
        <position position="141"/>
    </location>
    <ligand>
        <name>NAD(+)</name>
        <dbReference type="ChEBI" id="CHEBI:57540"/>
    </ligand>
</feature>
<dbReference type="Gene3D" id="1.10.150.20">
    <property type="entry name" value="5' to 3' exonuclease, C-terminal subdomain"/>
    <property type="match status" value="2"/>
</dbReference>
<sequence length="673" mass="73511">MTSLTDAAPARRAAELRERIAHHDWRYYVLDDPEVSDAEYDQLFRELQRLEAEHPELVVPESPTQRVSGALTGGFTAVRHRLPMLSLNNAFSEDEIRSFDRRVRERLDADAAVDYMAEPKLDGLAISLLYRDGRLVRAATRGDGETGEDVTGNVRTVRAIPLALSGSQWPDEFEVRGEVFMRRRDFERLNQRLQDAGERGFMNPRNAAAGSLRQLDPAVTASRPLSFFAYGPGAVGDYPLPETQSAVLDWFGSLGIPVCPERARVSGVDAALAYYRELAQRRAALPYDIDGVVFKVDAREAQQRIGFVARAPRWAIAYKFPAEERTTRLVAVDFQVGRTGALTPVARLEPVLVGGVMVSNATLHNMDEVARKDVRIGDRVVVRRAGDVIPEVVGRAGGERDPQTQAIELPAACPECGSRVEQEDGKAVARCTGGLVCPAQRREALRHFVSRKALDIEGFGERLIEQLVASGTVANPAELFALDAGQLEVFERIGPKSAQNLERALQQARETTLARFVYALGIREVGEVTARALAAHFGALEPLMQASVEELESIRDVGPVVARHVASFFAEPHNCEVIAALRAAGVHWSESEPADTGVRPLEGHTYVLTGSLEEMTREQASERLQALGAKVTGNVSRQTTAVIAGASPGSKRARAEALGVPVLDEAALRELIG</sequence>
<dbReference type="NCBIfam" id="TIGR00575">
    <property type="entry name" value="dnlj"/>
    <property type="match status" value="1"/>
</dbReference>
<evidence type="ECO:0000313" key="18">
    <source>
        <dbReference type="Proteomes" id="UP000005289"/>
    </source>
</evidence>
<evidence type="ECO:0000256" key="6">
    <source>
        <dbReference type="ARBA" id="ARBA00022723"/>
    </source>
</evidence>
<dbReference type="SMART" id="SM00532">
    <property type="entry name" value="LIGANc"/>
    <property type="match status" value="1"/>
</dbReference>
<dbReference type="SUPFAM" id="SSF56091">
    <property type="entry name" value="DNA ligase/mRNA capping enzyme, catalytic domain"/>
    <property type="match status" value="1"/>
</dbReference>
<dbReference type="PROSITE" id="PS01055">
    <property type="entry name" value="DNA_LIGASE_N1"/>
    <property type="match status" value="1"/>
</dbReference>
<dbReference type="FunFam" id="1.10.287.610:FF:000002">
    <property type="entry name" value="DNA ligase"/>
    <property type="match status" value="1"/>
</dbReference>
<keyword evidence="18" id="KW-1185">Reference proteome</keyword>
<gene>
    <name evidence="14 17" type="primary">ligA</name>
    <name evidence="17" type="ORF">THITH_09580</name>
</gene>
<dbReference type="SUPFAM" id="SSF52113">
    <property type="entry name" value="BRCT domain"/>
    <property type="match status" value="1"/>
</dbReference>
<dbReference type="KEGG" id="tti:THITH_09580"/>
<comment type="cofactor">
    <cofactor evidence="14">
        <name>Mg(2+)</name>
        <dbReference type="ChEBI" id="CHEBI:18420"/>
    </cofactor>
    <cofactor evidence="14">
        <name>Mn(2+)</name>
        <dbReference type="ChEBI" id="CHEBI:29035"/>
    </cofactor>
</comment>
<dbReference type="SUPFAM" id="SSF47781">
    <property type="entry name" value="RuvA domain 2-like"/>
    <property type="match status" value="1"/>
</dbReference>
<dbReference type="GO" id="GO:0003677">
    <property type="term" value="F:DNA binding"/>
    <property type="evidence" value="ECO:0007669"/>
    <property type="project" value="InterPro"/>
</dbReference>
<dbReference type="AlphaFoldDB" id="W0DIM6"/>
<dbReference type="InterPro" id="IPR013839">
    <property type="entry name" value="DNAligase_adenylation"/>
</dbReference>
<organism evidence="17 18">
    <name type="scientific">Thioalkalivibrio paradoxus ARh 1</name>
    <dbReference type="NCBI Taxonomy" id="713585"/>
    <lineage>
        <taxon>Bacteria</taxon>
        <taxon>Pseudomonadati</taxon>
        <taxon>Pseudomonadota</taxon>
        <taxon>Gammaproteobacteria</taxon>
        <taxon>Chromatiales</taxon>
        <taxon>Ectothiorhodospiraceae</taxon>
        <taxon>Thioalkalivibrio</taxon>
    </lineage>
</organism>
<dbReference type="InterPro" id="IPR003583">
    <property type="entry name" value="Hlx-hairpin-Hlx_DNA-bd_motif"/>
</dbReference>
<comment type="function">
    <text evidence="1 14">DNA ligase that catalyzes the formation of phosphodiester linkages between 5'-phosphoryl and 3'-hydroxyl groups in double-stranded DNA using NAD as a coenzyme and as the energy source for the reaction. It is essential for DNA replication and repair of damaged DNA.</text>
</comment>
<comment type="caution">
    <text evidence="14">Lacks conserved residue(s) required for the propagation of feature annotation.</text>
</comment>
<dbReference type="Pfam" id="PF03119">
    <property type="entry name" value="DNA_ligase_ZBD"/>
    <property type="match status" value="1"/>
</dbReference>
<dbReference type="InterPro" id="IPR012340">
    <property type="entry name" value="NA-bd_OB-fold"/>
</dbReference>
<dbReference type="GO" id="GO:0046872">
    <property type="term" value="F:metal ion binding"/>
    <property type="evidence" value="ECO:0007669"/>
    <property type="project" value="UniProtKB-KW"/>
</dbReference>
<dbReference type="FunFam" id="3.30.470.30:FF:000001">
    <property type="entry name" value="DNA ligase"/>
    <property type="match status" value="1"/>
</dbReference>
<dbReference type="RefSeq" id="WP_006747334.1">
    <property type="nucleotide sequence ID" value="NZ_CP007029.1"/>
</dbReference>
<dbReference type="EC" id="6.5.1.2" evidence="2 14"/>
<evidence type="ECO:0000259" key="16">
    <source>
        <dbReference type="PROSITE" id="PS50172"/>
    </source>
</evidence>
<keyword evidence="6 14" id="KW-0479">Metal-binding</keyword>
<evidence type="ECO:0000256" key="2">
    <source>
        <dbReference type="ARBA" id="ARBA00012722"/>
    </source>
</evidence>
<evidence type="ECO:0000256" key="14">
    <source>
        <dbReference type="HAMAP-Rule" id="MF_01588"/>
    </source>
</evidence>
<keyword evidence="10 14" id="KW-0520">NAD</keyword>
<dbReference type="PANTHER" id="PTHR23389">
    <property type="entry name" value="CHROMOSOME TRANSMISSION FIDELITY FACTOR 18"/>
    <property type="match status" value="1"/>
</dbReference>
<dbReference type="Pfam" id="PF00533">
    <property type="entry name" value="BRCT"/>
    <property type="match status" value="1"/>
</dbReference>
<keyword evidence="11 14" id="KW-0234">DNA repair</keyword>
<feature type="binding site" evidence="14">
    <location>
        <position position="413"/>
    </location>
    <ligand>
        <name>Zn(2+)</name>
        <dbReference type="ChEBI" id="CHEBI:29105"/>
    </ligand>
</feature>
<dbReference type="Gene3D" id="2.40.50.140">
    <property type="entry name" value="Nucleic acid-binding proteins"/>
    <property type="match status" value="1"/>
</dbReference>